<keyword evidence="6" id="KW-0560">Oxidoreductase</keyword>
<dbReference type="GO" id="GO:0016688">
    <property type="term" value="F:L-ascorbate peroxidase activity"/>
    <property type="evidence" value="ECO:0007669"/>
    <property type="project" value="UniProtKB-EC"/>
</dbReference>
<dbReference type="PRINTS" id="PR00458">
    <property type="entry name" value="PEROXIDASE"/>
</dbReference>
<dbReference type="OrthoDB" id="2859658at2759"/>
<name>K8EBA5_9CHLO</name>
<dbReference type="SUPFAM" id="SSF48113">
    <property type="entry name" value="Heme-dependent peroxidases"/>
    <property type="match status" value="1"/>
</dbReference>
<dbReference type="Gene3D" id="1.25.40.20">
    <property type="entry name" value="Ankyrin repeat-containing domain"/>
    <property type="match status" value="1"/>
</dbReference>
<dbReference type="SMART" id="SM00248">
    <property type="entry name" value="ANK"/>
    <property type="match status" value="2"/>
</dbReference>
<dbReference type="PANTHER" id="PTHR31356:SF66">
    <property type="entry name" value="CATALASE-PEROXIDASE"/>
    <property type="match status" value="1"/>
</dbReference>
<sequence>MNDKDQLKRDLHKALLNSKVIAFPIAVRQAWHSSGTYDKHSNTGGSNGATMRFAPEKDDPANNGLGIVRDMLHEVKKVHPNISEADLYTYAGALAVEFAGGPHVPYLFGRTDDSTNARCPMHGRLPDASQGKDHLRDVFHRMGMSDRDIVALSGAHTLGRCHFVRSGYDGPWTHNPLKFDNEYFRNLVSLTWVPREWDGEMQYTDKETKTLMMLPTDVALIRDGTFRKYVELYAKDQEAFFRDFADAYSRLLALGVPHCCPHAQAQKAGEMKRKSAKFRESAMHGVVEIKKLAEGADVREGDPGSGRTALHKAAYWGHAHTIQTLVDLGVPLNAQDSDGDTALHDAARFGHLEVVKQLLNARGVDIGLRNRQGLDALGLAKEYGKRDVADALEQFKRNGGGSRL</sequence>
<proteinExistence type="inferred from homology"/>
<dbReference type="InterPro" id="IPR002207">
    <property type="entry name" value="Peroxidase_I"/>
</dbReference>
<keyword evidence="5" id="KW-0479">Metal-binding</keyword>
<keyword evidence="12" id="KW-1185">Reference proteome</keyword>
<dbReference type="Gene3D" id="1.10.520.10">
    <property type="match status" value="1"/>
</dbReference>
<dbReference type="InterPro" id="IPR044831">
    <property type="entry name" value="Ccp1-like"/>
</dbReference>
<keyword evidence="7" id="KW-0408">Iron</keyword>
<dbReference type="PANTHER" id="PTHR31356">
    <property type="entry name" value="THYLAKOID LUMENAL 29 KDA PROTEIN, CHLOROPLASTIC-RELATED"/>
    <property type="match status" value="1"/>
</dbReference>
<dbReference type="CDD" id="cd00691">
    <property type="entry name" value="ascorbate_peroxidase"/>
    <property type="match status" value="1"/>
</dbReference>
<dbReference type="EMBL" id="FO082277">
    <property type="protein sequence ID" value="CCO15207.1"/>
    <property type="molecule type" value="Genomic_DNA"/>
</dbReference>
<feature type="region of interest" description="Disordered" evidence="9">
    <location>
        <begin position="35"/>
        <end position="58"/>
    </location>
</feature>
<comment type="cofactor">
    <cofactor evidence="1">
        <name>heme b</name>
        <dbReference type="ChEBI" id="CHEBI:60344"/>
    </cofactor>
</comment>
<evidence type="ECO:0000256" key="1">
    <source>
        <dbReference type="ARBA" id="ARBA00001970"/>
    </source>
</evidence>
<dbReference type="KEGG" id="bpg:Bathy02g00310"/>
<dbReference type="FunFam" id="1.10.420.10:FF:000009">
    <property type="entry name" value="Ascorbate peroxidase"/>
    <property type="match status" value="1"/>
</dbReference>
<evidence type="ECO:0000256" key="7">
    <source>
        <dbReference type="ARBA" id="ARBA00023004"/>
    </source>
</evidence>
<evidence type="ECO:0000256" key="5">
    <source>
        <dbReference type="ARBA" id="ARBA00022723"/>
    </source>
</evidence>
<dbReference type="GO" id="GO:0034599">
    <property type="term" value="P:cellular response to oxidative stress"/>
    <property type="evidence" value="ECO:0007669"/>
    <property type="project" value="InterPro"/>
</dbReference>
<evidence type="ECO:0000313" key="11">
    <source>
        <dbReference type="EMBL" id="CCO15207.1"/>
    </source>
</evidence>
<dbReference type="Proteomes" id="UP000198341">
    <property type="component" value="Chromosome 2"/>
</dbReference>
<evidence type="ECO:0000256" key="4">
    <source>
        <dbReference type="ARBA" id="ARBA00022617"/>
    </source>
</evidence>
<evidence type="ECO:0000256" key="6">
    <source>
        <dbReference type="ARBA" id="ARBA00023002"/>
    </source>
</evidence>
<reference evidence="11 12" key="1">
    <citation type="submission" date="2011-10" db="EMBL/GenBank/DDBJ databases">
        <authorList>
            <person name="Genoscope - CEA"/>
        </authorList>
    </citation>
    <scope>NUCLEOTIDE SEQUENCE [LARGE SCALE GENOMIC DNA]</scope>
    <source>
        <strain evidence="11 12">RCC 1105</strain>
    </source>
</reference>
<evidence type="ECO:0000256" key="2">
    <source>
        <dbReference type="ARBA" id="ARBA00006873"/>
    </source>
</evidence>
<dbReference type="PROSITE" id="PS50088">
    <property type="entry name" value="ANK_REPEAT"/>
    <property type="match status" value="2"/>
</dbReference>
<feature type="repeat" description="ANK" evidence="8">
    <location>
        <begin position="305"/>
        <end position="337"/>
    </location>
</feature>
<dbReference type="RefSeq" id="XP_007514967.1">
    <property type="nucleotide sequence ID" value="XM_007514905.1"/>
</dbReference>
<dbReference type="InterPro" id="IPR036770">
    <property type="entry name" value="Ankyrin_rpt-contain_sf"/>
</dbReference>
<feature type="repeat" description="ANK" evidence="8">
    <location>
        <begin position="338"/>
        <end position="371"/>
    </location>
</feature>
<dbReference type="PROSITE" id="PS50873">
    <property type="entry name" value="PEROXIDASE_4"/>
    <property type="match status" value="1"/>
</dbReference>
<dbReference type="PROSITE" id="PS00435">
    <property type="entry name" value="PEROXIDASE_1"/>
    <property type="match status" value="1"/>
</dbReference>
<dbReference type="GO" id="GO:0042744">
    <property type="term" value="P:hydrogen peroxide catabolic process"/>
    <property type="evidence" value="ECO:0007669"/>
    <property type="project" value="TreeGrafter"/>
</dbReference>
<evidence type="ECO:0000256" key="3">
    <source>
        <dbReference type="ARBA" id="ARBA00012940"/>
    </source>
</evidence>
<keyword evidence="4" id="KW-0349">Heme</keyword>
<dbReference type="SUPFAM" id="SSF48403">
    <property type="entry name" value="Ankyrin repeat"/>
    <property type="match status" value="1"/>
</dbReference>
<dbReference type="PRINTS" id="PR00459">
    <property type="entry name" value="ASPEROXIDASE"/>
</dbReference>
<dbReference type="InterPro" id="IPR002110">
    <property type="entry name" value="Ankyrin_rpt"/>
</dbReference>
<evidence type="ECO:0000313" key="12">
    <source>
        <dbReference type="Proteomes" id="UP000198341"/>
    </source>
</evidence>
<evidence type="ECO:0000259" key="10">
    <source>
        <dbReference type="PROSITE" id="PS50873"/>
    </source>
</evidence>
<keyword evidence="8" id="KW-0040">ANK repeat</keyword>
<evidence type="ECO:0000256" key="8">
    <source>
        <dbReference type="PROSITE-ProRule" id="PRU00023"/>
    </source>
</evidence>
<dbReference type="Pfam" id="PF12796">
    <property type="entry name" value="Ank_2"/>
    <property type="match status" value="1"/>
</dbReference>
<comment type="similarity">
    <text evidence="2">Belongs to the peroxidase family. Ascorbate peroxidase subfamily.</text>
</comment>
<feature type="domain" description="Plant heme peroxidase family profile" evidence="10">
    <location>
        <begin position="68"/>
        <end position="279"/>
    </location>
</feature>
<gene>
    <name evidence="11" type="ORF">Bathy02g00310</name>
</gene>
<dbReference type="Gene3D" id="1.10.420.10">
    <property type="entry name" value="Peroxidase, domain 2"/>
    <property type="match status" value="1"/>
</dbReference>
<organism evidence="11 12">
    <name type="scientific">Bathycoccus prasinos</name>
    <dbReference type="NCBI Taxonomy" id="41875"/>
    <lineage>
        <taxon>Eukaryota</taxon>
        <taxon>Viridiplantae</taxon>
        <taxon>Chlorophyta</taxon>
        <taxon>Mamiellophyceae</taxon>
        <taxon>Mamiellales</taxon>
        <taxon>Bathycoccaceae</taxon>
        <taxon>Bathycoccus</taxon>
    </lineage>
</organism>
<dbReference type="InterPro" id="IPR019793">
    <property type="entry name" value="Peroxidases_heam-ligand_BS"/>
</dbReference>
<dbReference type="GO" id="GO:0020037">
    <property type="term" value="F:heme binding"/>
    <property type="evidence" value="ECO:0007669"/>
    <property type="project" value="InterPro"/>
</dbReference>
<accession>K8EBA5</accession>
<dbReference type="AlphaFoldDB" id="K8EBA5"/>
<dbReference type="Pfam" id="PF00141">
    <property type="entry name" value="peroxidase"/>
    <property type="match status" value="1"/>
</dbReference>
<keyword evidence="11" id="KW-0575">Peroxidase</keyword>
<evidence type="ECO:0000256" key="9">
    <source>
        <dbReference type="SAM" id="MobiDB-lite"/>
    </source>
</evidence>
<dbReference type="GO" id="GO:0046872">
    <property type="term" value="F:metal ion binding"/>
    <property type="evidence" value="ECO:0007669"/>
    <property type="project" value="UniProtKB-KW"/>
</dbReference>
<dbReference type="PROSITE" id="PS50297">
    <property type="entry name" value="ANK_REP_REGION"/>
    <property type="match status" value="2"/>
</dbReference>
<dbReference type="InterPro" id="IPR010255">
    <property type="entry name" value="Haem_peroxidase_sf"/>
</dbReference>
<dbReference type="STRING" id="41875.K8EBA5"/>
<dbReference type="GO" id="GO:0000302">
    <property type="term" value="P:response to reactive oxygen species"/>
    <property type="evidence" value="ECO:0007669"/>
    <property type="project" value="TreeGrafter"/>
</dbReference>
<dbReference type="EC" id="1.11.1.11" evidence="3"/>
<dbReference type="GeneID" id="19017144"/>
<dbReference type="eggNOG" id="KOG0504">
    <property type="taxonomic scope" value="Eukaryota"/>
</dbReference>
<protein>
    <recommendedName>
        <fullName evidence="3">L-ascorbate peroxidase</fullName>
        <ecNumber evidence="3">1.11.1.11</ecNumber>
    </recommendedName>
</protein>
<dbReference type="InterPro" id="IPR002016">
    <property type="entry name" value="Haem_peroxidase"/>
</dbReference>